<reference evidence="3 5" key="2">
    <citation type="submission" date="2021-06" db="EMBL/GenBank/DDBJ databases">
        <title>FDA dAtabase for Regulatory Grade micrObial Sequences (FDA-ARGOS): Supporting development and validation of Infectious Disease Dx tests.</title>
        <authorList>
            <person name="Sproer C."/>
            <person name="Gronow S."/>
            <person name="Severitt S."/>
            <person name="Schroder I."/>
            <person name="Tallon L."/>
            <person name="Sadzewicz L."/>
            <person name="Zhao X."/>
            <person name="Boylan J."/>
            <person name="Ott S."/>
            <person name="Bowen H."/>
            <person name="Vavikolanu K."/>
            <person name="Mehta A."/>
            <person name="Aluvathingal J."/>
            <person name="Nadendla S."/>
            <person name="Lowell S."/>
            <person name="Myers T."/>
            <person name="Yan Y."/>
        </authorList>
    </citation>
    <scope>NUCLEOTIDE SEQUENCE [LARGE SCALE GENOMIC DNA]</scope>
    <source>
        <strain evidence="3 5">FDAARGOS 1425</strain>
    </source>
</reference>
<dbReference type="PANTHER" id="PTHR35335">
    <property type="entry name" value="UPF0716 PROTEIN FXSA"/>
    <property type="match status" value="1"/>
</dbReference>
<dbReference type="GeneID" id="92750728"/>
<gene>
    <name evidence="2" type="ORF">HC138_07755</name>
    <name evidence="3" type="ORF">I6L55_11070</name>
</gene>
<dbReference type="Proteomes" id="UP000591626">
    <property type="component" value="Unassembled WGS sequence"/>
</dbReference>
<keyword evidence="1" id="KW-0812">Transmembrane</keyword>
<dbReference type="EMBL" id="CP077302">
    <property type="protein sequence ID" value="QXB18389.1"/>
    <property type="molecule type" value="Genomic_DNA"/>
</dbReference>
<keyword evidence="1" id="KW-1133">Transmembrane helix</keyword>
<evidence type="ECO:0000313" key="4">
    <source>
        <dbReference type="Proteomes" id="UP000591626"/>
    </source>
</evidence>
<dbReference type="Pfam" id="PF04186">
    <property type="entry name" value="FxsA"/>
    <property type="match status" value="1"/>
</dbReference>
<name>A0AAP6XKR2_9CORY</name>
<evidence type="ECO:0000313" key="3">
    <source>
        <dbReference type="EMBL" id="QXB18389.1"/>
    </source>
</evidence>
<proteinExistence type="predicted"/>
<organism evidence="2 4">
    <name type="scientific">Corynebacterium coyleae</name>
    <dbReference type="NCBI Taxonomy" id="53374"/>
    <lineage>
        <taxon>Bacteria</taxon>
        <taxon>Bacillati</taxon>
        <taxon>Actinomycetota</taxon>
        <taxon>Actinomycetes</taxon>
        <taxon>Mycobacteriales</taxon>
        <taxon>Corynebacteriaceae</taxon>
        <taxon>Corynebacterium</taxon>
    </lineage>
</organism>
<dbReference type="GO" id="GO:0016020">
    <property type="term" value="C:membrane"/>
    <property type="evidence" value="ECO:0007669"/>
    <property type="project" value="InterPro"/>
</dbReference>
<dbReference type="InterPro" id="IPR007313">
    <property type="entry name" value="FxsA"/>
</dbReference>
<sequence>MPVLLLSYFVVEAIAFFLVAKWIGVGWALLAIFALMIFGGFAASMSLRSELTQMARGRTSLGKLAGDSALLMAGWALSLVPGFVSSVIGLLLVFGPTRAIARRSMTKRARRGMEDLGARLYEATPMSQFTTSYGSFTNPNQPYPQKGADADDVVIDADELEEWFRNSGNEPGEK</sequence>
<accession>A0AAP6XKR2</accession>
<dbReference type="EMBL" id="JAAUVV010000014">
    <property type="protein sequence ID" value="NJJ04240.1"/>
    <property type="molecule type" value="Genomic_DNA"/>
</dbReference>
<reference evidence="2 4" key="1">
    <citation type="submission" date="2020-03" db="EMBL/GenBank/DDBJ databases">
        <title>Draft genome sequences of bacterial isolates from the female urobiome.</title>
        <authorList>
            <person name="Miller-Ensminger T."/>
            <person name="Wolfe A.J."/>
            <person name="Putonti C."/>
        </authorList>
    </citation>
    <scope>NUCLEOTIDE SEQUENCE [LARGE SCALE GENOMIC DNA]</scope>
    <source>
        <strain evidence="2 4">UMB8490</strain>
    </source>
</reference>
<feature type="transmembrane region" description="Helical" evidence="1">
    <location>
        <begin position="83"/>
        <end position="101"/>
    </location>
</feature>
<evidence type="ECO:0000256" key="1">
    <source>
        <dbReference type="SAM" id="Phobius"/>
    </source>
</evidence>
<keyword evidence="5" id="KW-1185">Reference proteome</keyword>
<dbReference type="Proteomes" id="UP000683520">
    <property type="component" value="Chromosome"/>
</dbReference>
<keyword evidence="1" id="KW-0472">Membrane</keyword>
<evidence type="ECO:0000313" key="5">
    <source>
        <dbReference type="Proteomes" id="UP000683520"/>
    </source>
</evidence>
<protein>
    <submittedName>
        <fullName evidence="2">FxsA family protein</fullName>
    </submittedName>
</protein>
<dbReference type="RefSeq" id="WP_070451519.1">
    <property type="nucleotide sequence ID" value="NZ_CP047198.1"/>
</dbReference>
<dbReference type="NCBIfam" id="NF008528">
    <property type="entry name" value="PRK11463.1-2"/>
    <property type="match status" value="1"/>
</dbReference>
<feature type="transmembrane region" description="Helical" evidence="1">
    <location>
        <begin position="25"/>
        <end position="47"/>
    </location>
</feature>
<evidence type="ECO:0000313" key="2">
    <source>
        <dbReference type="EMBL" id="NJJ04240.1"/>
    </source>
</evidence>
<dbReference type="AlphaFoldDB" id="A0AAP6XKR2"/>
<dbReference type="PANTHER" id="PTHR35335:SF1">
    <property type="entry name" value="UPF0716 PROTEIN FXSA"/>
    <property type="match status" value="1"/>
</dbReference>